<feature type="domain" description="KHA" evidence="16">
    <location>
        <begin position="792"/>
        <end position="877"/>
    </location>
</feature>
<dbReference type="PANTHER" id="PTHR45743:SF2">
    <property type="entry name" value="POTASSIUM CHANNEL AKT1"/>
    <property type="match status" value="1"/>
</dbReference>
<evidence type="ECO:0000256" key="11">
    <source>
        <dbReference type="ARBA" id="ARBA00023136"/>
    </source>
</evidence>
<keyword evidence="10" id="KW-0406">Ion transport</keyword>
<dbReference type="Pfam" id="PF11834">
    <property type="entry name" value="KHA"/>
    <property type="match status" value="1"/>
</dbReference>
<dbReference type="InterPro" id="IPR018490">
    <property type="entry name" value="cNMP-bd_dom_sf"/>
</dbReference>
<keyword evidence="6" id="KW-0631">Potassium channel</keyword>
<dbReference type="InterPro" id="IPR021789">
    <property type="entry name" value="KHA_dom"/>
</dbReference>
<keyword evidence="3" id="KW-0813">Transport</keyword>
<evidence type="ECO:0000256" key="6">
    <source>
        <dbReference type="ARBA" id="ARBA00022826"/>
    </source>
</evidence>
<dbReference type="Proteomes" id="UP000825935">
    <property type="component" value="Chromosome 5"/>
</dbReference>
<gene>
    <name evidence="17" type="ORF">KP509_05G062800</name>
</gene>
<comment type="subcellular location">
    <subcellularLocation>
        <location evidence="1">Membrane</location>
        <topology evidence="1">Multi-pass membrane protein</topology>
    </subcellularLocation>
</comment>
<dbReference type="PROSITE" id="PS50042">
    <property type="entry name" value="CNMP_BINDING_3"/>
    <property type="match status" value="1"/>
</dbReference>
<sequence>MAFAKGLLCCRGKDFYDDDDDPVDISHNHNIASLGARGESRPHLQKHLISPYNPHYRWWQYFLIPLVIYSAWVSLFELAFRRYLPASFFVVDMIIDFFFLADIGVTFFVGYLDKKALLLVDDFYKIAKRYISTWLILDVASSIPFELFALAKNKKFGRGLIYSVLEILRLWRLRRVSKLFSRLEKDVRFSYFWIRCLKFVCVTLLLTHYGACVYYMVAEIHHDGAKTWIGTSLPNFKEVSIWVRYIYSMYWSVTSVVTVGYGDLYSVNVPEMIFNIFFLYFNLGLTAYLVGNMTNLVIQISERTRKFRDSVRCISNFSIRNHLPSRLRDKMMDHMRFKLKTENLQQEETMGVLPKAIRTSVSQHLFLPALNKAYLFHGTSYDFMLQLLASVRAEYIPPREDIILQNQAPTEFYIIASGLVELIAYQDGKEQHYGTAGVGDIIGEIGALVNKPQTLTIRSKTLCQVLHINQTTFLNIIQGNTIDGQIVFDNFNQFLLESNALSTLQFPMGVESVMTEFGMSISVSLCFVASKGNSQFLERLLKRGRDPNMTDSYGRTPLHVVASNGFMDCAEILLLYGADPNIEDDDGCVPLWEAVQKRHKYVAQVLWNAGARLTCRKEGYLMCKQMEIGDISVLEDLLKYDCNINSQNFDGETPLHVAVKVGNVKLAVFLLEQGASIDICDEIGLTPYDLAKQSEQEDLVKFFRWNIKRVSKREEKTKFHRLSNDKVFKGTQKMIYVSGMISKHSDDKQTQSEGALFNEPQRNANFDSSLIHGFSSENVDRSFRKIKYLPPRVIIHQHHPKGRHSIEQLGKLFDLPRGLDELLEFASVQFKYSPIKILDHNLAEITNKDVIQDGDHLYVVDQEELDRLSSVHENNIARQQK</sequence>
<evidence type="ECO:0000256" key="10">
    <source>
        <dbReference type="ARBA" id="ARBA00023065"/>
    </source>
</evidence>
<dbReference type="CDD" id="cd00038">
    <property type="entry name" value="CAP_ED"/>
    <property type="match status" value="1"/>
</dbReference>
<dbReference type="AlphaFoldDB" id="A0A8T2UU12"/>
<evidence type="ECO:0000256" key="2">
    <source>
        <dbReference type="ARBA" id="ARBA00007929"/>
    </source>
</evidence>
<dbReference type="Pfam" id="PF13857">
    <property type="entry name" value="Ank_5"/>
    <property type="match status" value="1"/>
</dbReference>
<dbReference type="SUPFAM" id="SSF51206">
    <property type="entry name" value="cAMP-binding domain-like"/>
    <property type="match status" value="1"/>
</dbReference>
<evidence type="ECO:0000259" key="15">
    <source>
        <dbReference type="PROSITE" id="PS50042"/>
    </source>
</evidence>
<keyword evidence="11 14" id="KW-0472">Membrane</keyword>
<keyword evidence="8" id="KW-0630">Potassium</keyword>
<dbReference type="Pfam" id="PF00520">
    <property type="entry name" value="Ion_trans"/>
    <property type="match status" value="1"/>
</dbReference>
<evidence type="ECO:0000256" key="4">
    <source>
        <dbReference type="ARBA" id="ARBA00022538"/>
    </source>
</evidence>
<dbReference type="Gene3D" id="2.60.120.10">
    <property type="entry name" value="Jelly Rolls"/>
    <property type="match status" value="1"/>
</dbReference>
<dbReference type="InterPro" id="IPR045319">
    <property type="entry name" value="KAT/AKT"/>
</dbReference>
<evidence type="ECO:0000256" key="9">
    <source>
        <dbReference type="ARBA" id="ARBA00022989"/>
    </source>
</evidence>
<feature type="repeat" description="ANK" evidence="13">
    <location>
        <begin position="553"/>
        <end position="585"/>
    </location>
</feature>
<evidence type="ECO:0000259" key="16">
    <source>
        <dbReference type="PROSITE" id="PS51490"/>
    </source>
</evidence>
<dbReference type="SUPFAM" id="SSF81324">
    <property type="entry name" value="Voltage-gated potassium channels"/>
    <property type="match status" value="1"/>
</dbReference>
<dbReference type="InterPro" id="IPR000595">
    <property type="entry name" value="cNMP-bd_dom"/>
</dbReference>
<dbReference type="OMA" id="FERMYIM"/>
<feature type="domain" description="Cyclic nucleotide-binding" evidence="15">
    <location>
        <begin position="375"/>
        <end position="494"/>
    </location>
</feature>
<dbReference type="PANTHER" id="PTHR45743">
    <property type="entry name" value="POTASSIUM CHANNEL AKT1"/>
    <property type="match status" value="1"/>
</dbReference>
<dbReference type="PROSITE" id="PS51490">
    <property type="entry name" value="KHA"/>
    <property type="match status" value="1"/>
</dbReference>
<evidence type="ECO:0000313" key="17">
    <source>
        <dbReference type="EMBL" id="KAH7437263.1"/>
    </source>
</evidence>
<evidence type="ECO:0000256" key="8">
    <source>
        <dbReference type="ARBA" id="ARBA00022958"/>
    </source>
</evidence>
<feature type="transmembrane region" description="Helical" evidence="14">
    <location>
        <begin position="131"/>
        <end position="149"/>
    </location>
</feature>
<protein>
    <submittedName>
        <fullName evidence="17">Uncharacterized protein</fullName>
    </submittedName>
</protein>
<reference evidence="17" key="1">
    <citation type="submission" date="2021-08" db="EMBL/GenBank/DDBJ databases">
        <title>WGS assembly of Ceratopteris richardii.</title>
        <authorList>
            <person name="Marchant D.B."/>
            <person name="Chen G."/>
            <person name="Jenkins J."/>
            <person name="Shu S."/>
            <person name="Leebens-Mack J."/>
            <person name="Grimwood J."/>
            <person name="Schmutz J."/>
            <person name="Soltis P."/>
            <person name="Soltis D."/>
            <person name="Chen Z.-H."/>
        </authorList>
    </citation>
    <scope>NUCLEOTIDE SEQUENCE</scope>
    <source>
        <strain evidence="17">Whitten #5841</strain>
        <tissue evidence="17">Leaf</tissue>
    </source>
</reference>
<feature type="repeat" description="ANK" evidence="13">
    <location>
        <begin position="650"/>
        <end position="682"/>
    </location>
</feature>
<dbReference type="PROSITE" id="PS50297">
    <property type="entry name" value="ANK_REP_REGION"/>
    <property type="match status" value="2"/>
</dbReference>
<dbReference type="Pfam" id="PF00027">
    <property type="entry name" value="cNMP_binding"/>
    <property type="match status" value="1"/>
</dbReference>
<keyword evidence="13" id="KW-0040">ANK repeat</keyword>
<accession>A0A8T2UU12</accession>
<dbReference type="EMBL" id="CM035410">
    <property type="protein sequence ID" value="KAH7437263.1"/>
    <property type="molecule type" value="Genomic_DNA"/>
</dbReference>
<keyword evidence="9 14" id="KW-1133">Transmembrane helix</keyword>
<feature type="transmembrane region" description="Helical" evidence="14">
    <location>
        <begin position="239"/>
        <end position="261"/>
    </location>
</feature>
<evidence type="ECO:0000256" key="1">
    <source>
        <dbReference type="ARBA" id="ARBA00004141"/>
    </source>
</evidence>
<evidence type="ECO:0000256" key="3">
    <source>
        <dbReference type="ARBA" id="ARBA00022448"/>
    </source>
</evidence>
<organism evidence="17 18">
    <name type="scientific">Ceratopteris richardii</name>
    <name type="common">Triangle waterfern</name>
    <dbReference type="NCBI Taxonomy" id="49495"/>
    <lineage>
        <taxon>Eukaryota</taxon>
        <taxon>Viridiplantae</taxon>
        <taxon>Streptophyta</taxon>
        <taxon>Embryophyta</taxon>
        <taxon>Tracheophyta</taxon>
        <taxon>Polypodiopsida</taxon>
        <taxon>Polypodiidae</taxon>
        <taxon>Polypodiales</taxon>
        <taxon>Pteridineae</taxon>
        <taxon>Pteridaceae</taxon>
        <taxon>Parkerioideae</taxon>
        <taxon>Ceratopteris</taxon>
    </lineage>
</organism>
<name>A0A8T2UU12_CERRI</name>
<dbReference type="Pfam" id="PF12796">
    <property type="entry name" value="Ank_2"/>
    <property type="match status" value="1"/>
</dbReference>
<dbReference type="SMART" id="SM00100">
    <property type="entry name" value="cNMP"/>
    <property type="match status" value="1"/>
</dbReference>
<feature type="transmembrane region" description="Helical" evidence="14">
    <location>
        <begin position="192"/>
        <end position="218"/>
    </location>
</feature>
<keyword evidence="5 14" id="KW-0812">Transmembrane</keyword>
<dbReference type="FunFam" id="2.60.120.10:FF:000074">
    <property type="entry name" value="Potassium channel KAT2"/>
    <property type="match status" value="1"/>
</dbReference>
<evidence type="ECO:0000256" key="7">
    <source>
        <dbReference type="ARBA" id="ARBA00022882"/>
    </source>
</evidence>
<evidence type="ECO:0000313" key="18">
    <source>
        <dbReference type="Proteomes" id="UP000825935"/>
    </source>
</evidence>
<proteinExistence type="inferred from homology"/>
<dbReference type="InterPro" id="IPR005821">
    <property type="entry name" value="Ion_trans_dom"/>
</dbReference>
<evidence type="ECO:0000256" key="12">
    <source>
        <dbReference type="ARBA" id="ARBA00023303"/>
    </source>
</evidence>
<evidence type="ECO:0000256" key="13">
    <source>
        <dbReference type="PROSITE-ProRule" id="PRU00023"/>
    </source>
</evidence>
<feature type="transmembrane region" description="Helical" evidence="14">
    <location>
        <begin position="88"/>
        <end position="111"/>
    </location>
</feature>
<dbReference type="GO" id="GO:0005249">
    <property type="term" value="F:voltage-gated potassium channel activity"/>
    <property type="evidence" value="ECO:0007669"/>
    <property type="project" value="InterPro"/>
</dbReference>
<dbReference type="FunFam" id="1.10.287.70:FF:000123">
    <property type="entry name" value="Potassium channel KAT3"/>
    <property type="match status" value="1"/>
</dbReference>
<dbReference type="Gene3D" id="1.25.40.20">
    <property type="entry name" value="Ankyrin repeat-containing domain"/>
    <property type="match status" value="1"/>
</dbReference>
<feature type="transmembrane region" description="Helical" evidence="14">
    <location>
        <begin position="58"/>
        <end position="76"/>
    </location>
</feature>
<dbReference type="SMART" id="SM00248">
    <property type="entry name" value="ANK"/>
    <property type="match status" value="4"/>
</dbReference>
<keyword evidence="7" id="KW-0851">Voltage-gated channel</keyword>
<dbReference type="Gene3D" id="1.10.287.70">
    <property type="match status" value="1"/>
</dbReference>
<keyword evidence="18" id="KW-1185">Reference proteome</keyword>
<dbReference type="InterPro" id="IPR002110">
    <property type="entry name" value="Ankyrin_rpt"/>
</dbReference>
<comment type="caution">
    <text evidence="17">The sequence shown here is derived from an EMBL/GenBank/DDBJ whole genome shotgun (WGS) entry which is preliminary data.</text>
</comment>
<dbReference type="GO" id="GO:0034702">
    <property type="term" value="C:monoatomic ion channel complex"/>
    <property type="evidence" value="ECO:0007669"/>
    <property type="project" value="UniProtKB-KW"/>
</dbReference>
<feature type="transmembrane region" description="Helical" evidence="14">
    <location>
        <begin position="273"/>
        <end position="298"/>
    </location>
</feature>
<dbReference type="PROSITE" id="PS50088">
    <property type="entry name" value="ANK_REPEAT"/>
    <property type="match status" value="2"/>
</dbReference>
<dbReference type="SUPFAM" id="SSF48403">
    <property type="entry name" value="Ankyrin repeat"/>
    <property type="match status" value="1"/>
</dbReference>
<dbReference type="OrthoDB" id="426293at2759"/>
<evidence type="ECO:0000256" key="5">
    <source>
        <dbReference type="ARBA" id="ARBA00022692"/>
    </source>
</evidence>
<keyword evidence="4" id="KW-0633">Potassium transport</keyword>
<comment type="similarity">
    <text evidence="2">Belongs to the potassium channel family. Plant (TC 1.A.1.4) subfamily.</text>
</comment>
<dbReference type="InterPro" id="IPR014710">
    <property type="entry name" value="RmlC-like_jellyroll"/>
</dbReference>
<evidence type="ECO:0000256" key="14">
    <source>
        <dbReference type="SAM" id="Phobius"/>
    </source>
</evidence>
<dbReference type="InterPro" id="IPR036770">
    <property type="entry name" value="Ankyrin_rpt-contain_sf"/>
</dbReference>
<keyword evidence="12" id="KW-0407">Ion channel</keyword>